<sequence>MDFLMSGLAACGACVFTNPLEVVKTRMQLQGELQAPGTYQRHYRNVFHAFITIGKVDGLAALQKGLAPALLYQFLMNGIRLGTYGLAEAGGYLHTAEGTHSPARSAVAGAMAGVMGAYLGSPIYMVKTHLQAQAASEIAVGHQYKHQGMFQALTEIGQKHGLVGLWRGALGGLPRVIIGSSTQLCTFSSTKDLLSQWEIFPPQSWKLALVAAMVSGIAVVLAMAPFDVACTRLYNQPTDAQGKVRKCSGMQAGKQGFGEADCGCRWDSLKCSLWRSCPWWALTNSFSCSPSLSDMLSGPHVPGDTGRSAADSSDRGHFWHVQGYRCLLLPPRPPHHPLPLLLGPAALPLLHIH</sequence>
<evidence type="ECO:0000256" key="11">
    <source>
        <dbReference type="ARBA" id="ARBA00037259"/>
    </source>
</evidence>
<evidence type="ECO:0000256" key="13">
    <source>
        <dbReference type="RuleBase" id="RU000488"/>
    </source>
</evidence>
<accession>A0A8C9GIV5</accession>
<protein>
    <submittedName>
        <fullName evidence="14">Solute carrier family 25 member 35</fullName>
    </submittedName>
</protein>
<evidence type="ECO:0000313" key="15">
    <source>
        <dbReference type="Proteomes" id="UP000694416"/>
    </source>
</evidence>
<keyword evidence="9 12" id="KW-0472">Membrane</keyword>
<keyword evidence="8" id="KW-0496">Mitochondrion</keyword>
<dbReference type="FunFam" id="1.50.40.10:FF:000039">
    <property type="entry name" value="Solute carrier family 25 member 35"/>
    <property type="match status" value="1"/>
</dbReference>
<keyword evidence="15" id="KW-1185">Reference proteome</keyword>
<evidence type="ECO:0000256" key="1">
    <source>
        <dbReference type="ARBA" id="ARBA00004448"/>
    </source>
</evidence>
<dbReference type="PANTHER" id="PTHR45928">
    <property type="entry name" value="RE38146P"/>
    <property type="match status" value="1"/>
</dbReference>
<dbReference type="Pfam" id="PF00153">
    <property type="entry name" value="Mito_carr"/>
    <property type="match status" value="2"/>
</dbReference>
<evidence type="ECO:0000256" key="6">
    <source>
        <dbReference type="ARBA" id="ARBA00022792"/>
    </source>
</evidence>
<comment type="catalytic activity">
    <reaction evidence="10">
        <text>a dicarboxylate(in) + sulfate(out) = a dicarboxylate(out) + sulfate(in)</text>
        <dbReference type="Rhea" id="RHEA:76595"/>
        <dbReference type="ChEBI" id="CHEBI:16189"/>
        <dbReference type="ChEBI" id="CHEBI:28965"/>
    </reaction>
</comment>
<feature type="repeat" description="Solcar" evidence="12">
    <location>
        <begin position="1"/>
        <end position="90"/>
    </location>
</feature>
<evidence type="ECO:0000256" key="2">
    <source>
        <dbReference type="ARBA" id="ARBA00006375"/>
    </source>
</evidence>
<organism evidence="14 15">
    <name type="scientific">Piliocolobus tephrosceles</name>
    <name type="common">Ugandan red Colobus</name>
    <dbReference type="NCBI Taxonomy" id="591936"/>
    <lineage>
        <taxon>Eukaryota</taxon>
        <taxon>Metazoa</taxon>
        <taxon>Chordata</taxon>
        <taxon>Craniata</taxon>
        <taxon>Vertebrata</taxon>
        <taxon>Euteleostomi</taxon>
        <taxon>Mammalia</taxon>
        <taxon>Eutheria</taxon>
        <taxon>Euarchontoglires</taxon>
        <taxon>Primates</taxon>
        <taxon>Haplorrhini</taxon>
        <taxon>Catarrhini</taxon>
        <taxon>Cercopithecidae</taxon>
        <taxon>Colobinae</taxon>
        <taxon>Piliocolobus</taxon>
    </lineage>
</organism>
<dbReference type="InterPro" id="IPR018108">
    <property type="entry name" value="MCP_transmembrane"/>
</dbReference>
<comment type="function">
    <text evidence="11">Putative antiporter that exchanges dicarboxylates and sulfur oxoanions across the inner membrane of mitochondria.</text>
</comment>
<evidence type="ECO:0000256" key="7">
    <source>
        <dbReference type="ARBA" id="ARBA00022989"/>
    </source>
</evidence>
<dbReference type="InterPro" id="IPR023395">
    <property type="entry name" value="MCP_dom_sf"/>
</dbReference>
<evidence type="ECO:0000256" key="10">
    <source>
        <dbReference type="ARBA" id="ARBA00035937"/>
    </source>
</evidence>
<dbReference type="Ensembl" id="ENSPTET00000008874.1">
    <property type="protein sequence ID" value="ENSPTEP00000005763.1"/>
    <property type="gene ID" value="ENSPTEG00000006655.1"/>
</dbReference>
<dbReference type="InterPro" id="IPR051508">
    <property type="entry name" value="Mito_Carrier_Antiporter"/>
</dbReference>
<dbReference type="PANTHER" id="PTHR45928:SF2">
    <property type="entry name" value="SOLUTE CARRIER FAMILY 25 MEMBER 35"/>
    <property type="match status" value="1"/>
</dbReference>
<reference evidence="14" key="2">
    <citation type="submission" date="2025-09" db="UniProtKB">
        <authorList>
            <consortium name="Ensembl"/>
        </authorList>
    </citation>
    <scope>IDENTIFICATION</scope>
</reference>
<dbReference type="SUPFAM" id="SSF103506">
    <property type="entry name" value="Mitochondrial carrier"/>
    <property type="match status" value="1"/>
</dbReference>
<evidence type="ECO:0000313" key="14">
    <source>
        <dbReference type="Ensembl" id="ENSPTEP00000005763.1"/>
    </source>
</evidence>
<reference evidence="14" key="1">
    <citation type="submission" date="2025-08" db="UniProtKB">
        <authorList>
            <consortium name="Ensembl"/>
        </authorList>
    </citation>
    <scope>IDENTIFICATION</scope>
</reference>
<dbReference type="PROSITE" id="PS50920">
    <property type="entry name" value="SOLCAR"/>
    <property type="match status" value="2"/>
</dbReference>
<evidence type="ECO:0000256" key="8">
    <source>
        <dbReference type="ARBA" id="ARBA00023128"/>
    </source>
</evidence>
<evidence type="ECO:0000256" key="9">
    <source>
        <dbReference type="ARBA" id="ARBA00023136"/>
    </source>
</evidence>
<comment type="similarity">
    <text evidence="2 13">Belongs to the mitochondrial carrier (TC 2.A.29) family.</text>
</comment>
<dbReference type="Gene3D" id="1.50.40.10">
    <property type="entry name" value="Mitochondrial carrier domain"/>
    <property type="match status" value="1"/>
</dbReference>
<keyword evidence="7" id="KW-1133">Transmembrane helix</keyword>
<keyword evidence="5" id="KW-0677">Repeat</keyword>
<dbReference type="Proteomes" id="UP000694416">
    <property type="component" value="Unplaced"/>
</dbReference>
<dbReference type="GO" id="GO:0005743">
    <property type="term" value="C:mitochondrial inner membrane"/>
    <property type="evidence" value="ECO:0007669"/>
    <property type="project" value="UniProtKB-SubCell"/>
</dbReference>
<proteinExistence type="inferred from homology"/>
<feature type="repeat" description="Solcar" evidence="12">
    <location>
        <begin position="100"/>
        <end position="193"/>
    </location>
</feature>
<evidence type="ECO:0000256" key="5">
    <source>
        <dbReference type="ARBA" id="ARBA00022737"/>
    </source>
</evidence>
<comment type="subcellular location">
    <subcellularLocation>
        <location evidence="1">Mitochondrion inner membrane</location>
        <topology evidence="1">Multi-pass membrane protein</topology>
    </subcellularLocation>
</comment>
<name>A0A8C9GIV5_9PRIM</name>
<dbReference type="AlphaFoldDB" id="A0A8C9GIV5"/>
<evidence type="ECO:0000256" key="3">
    <source>
        <dbReference type="ARBA" id="ARBA00022448"/>
    </source>
</evidence>
<keyword evidence="3 13" id="KW-0813">Transport</keyword>
<keyword evidence="6" id="KW-0999">Mitochondrion inner membrane</keyword>
<evidence type="ECO:0000256" key="4">
    <source>
        <dbReference type="ARBA" id="ARBA00022692"/>
    </source>
</evidence>
<keyword evidence="4 12" id="KW-0812">Transmembrane</keyword>
<gene>
    <name evidence="14" type="primary">SLC25A35</name>
</gene>
<evidence type="ECO:0000256" key="12">
    <source>
        <dbReference type="PROSITE-ProRule" id="PRU00282"/>
    </source>
</evidence>